<accession>A0A840EKT7</accession>
<comment type="cofactor">
    <cofactor evidence="1">
        <name>a metal cation</name>
        <dbReference type="ChEBI" id="CHEBI:25213"/>
    </cofactor>
</comment>
<evidence type="ECO:0000256" key="7">
    <source>
        <dbReference type="ARBA" id="ARBA00022697"/>
    </source>
</evidence>
<keyword evidence="9" id="KW-0560">Oxidoreductase</keyword>
<reference evidence="17 18" key="1">
    <citation type="submission" date="2020-08" db="EMBL/GenBank/DDBJ databases">
        <title>Genomic Encyclopedia of Type Strains, Phase IV (KMG-IV): sequencing the most valuable type-strain genomes for metagenomic binning, comparative biology and taxonomic classification.</title>
        <authorList>
            <person name="Goeker M."/>
        </authorList>
    </citation>
    <scope>NUCLEOTIDE SEQUENCE [LARGE SCALE GENOMIC DNA]</scope>
    <source>
        <strain evidence="17 18">DSM 29568</strain>
    </source>
</reference>
<dbReference type="Gene3D" id="3.30.360.10">
    <property type="entry name" value="Dihydrodipicolinate Reductase, domain 2"/>
    <property type="match status" value="1"/>
</dbReference>
<comment type="catalytic activity">
    <reaction evidence="12">
        <text>L-homoserine + NAD(+) = L-aspartate 4-semialdehyde + NADH + H(+)</text>
        <dbReference type="Rhea" id="RHEA:15757"/>
        <dbReference type="ChEBI" id="CHEBI:15378"/>
        <dbReference type="ChEBI" id="CHEBI:57476"/>
        <dbReference type="ChEBI" id="CHEBI:57540"/>
        <dbReference type="ChEBI" id="CHEBI:57945"/>
        <dbReference type="ChEBI" id="CHEBI:537519"/>
        <dbReference type="EC" id="1.1.1.3"/>
    </reaction>
    <physiologicalReaction direction="right-to-left" evidence="12">
        <dbReference type="Rhea" id="RHEA:15759"/>
    </physiologicalReaction>
</comment>
<dbReference type="UniPathway" id="UPA00051">
    <property type="reaction ID" value="UER00465"/>
</dbReference>
<evidence type="ECO:0000256" key="12">
    <source>
        <dbReference type="ARBA" id="ARBA00049031"/>
    </source>
</evidence>
<proteinExistence type="inferred from homology"/>
<dbReference type="InterPro" id="IPR036291">
    <property type="entry name" value="NAD(P)-bd_dom_sf"/>
</dbReference>
<dbReference type="Gene3D" id="3.40.50.720">
    <property type="entry name" value="NAD(P)-binding Rossmann-like Domain"/>
    <property type="match status" value="1"/>
</dbReference>
<comment type="similarity">
    <text evidence="4">Belongs to the homoserine dehydrogenase family.</text>
</comment>
<feature type="binding site" evidence="14">
    <location>
        <begin position="10"/>
        <end position="15"/>
    </location>
    <ligand>
        <name>NADP(+)</name>
        <dbReference type="ChEBI" id="CHEBI:58349"/>
    </ligand>
</feature>
<evidence type="ECO:0000256" key="9">
    <source>
        <dbReference type="ARBA" id="ARBA00023002"/>
    </source>
</evidence>
<dbReference type="RefSeq" id="WP_183478347.1">
    <property type="nucleotide sequence ID" value="NZ_JACIFO010000015.1"/>
</dbReference>
<evidence type="ECO:0000256" key="5">
    <source>
        <dbReference type="ARBA" id="ARBA00013213"/>
    </source>
</evidence>
<dbReference type="SUPFAM" id="SSF51735">
    <property type="entry name" value="NAD(P)-binding Rossmann-fold domains"/>
    <property type="match status" value="1"/>
</dbReference>
<dbReference type="AlphaFoldDB" id="A0A840EKT7"/>
<feature type="binding site" evidence="14">
    <location>
        <position position="117"/>
    </location>
    <ligand>
        <name>NADPH</name>
        <dbReference type="ChEBI" id="CHEBI:57783"/>
    </ligand>
</feature>
<dbReference type="GO" id="GO:0050661">
    <property type="term" value="F:NADP binding"/>
    <property type="evidence" value="ECO:0007669"/>
    <property type="project" value="InterPro"/>
</dbReference>
<dbReference type="Pfam" id="PF00742">
    <property type="entry name" value="Homoserine_dh"/>
    <property type="match status" value="1"/>
</dbReference>
<dbReference type="InterPro" id="IPR005106">
    <property type="entry name" value="Asp/hSer_DH_NAD-bd"/>
</dbReference>
<feature type="domain" description="Homoserine dehydrogenase catalytic" evidence="15">
    <location>
        <begin position="152"/>
        <end position="350"/>
    </location>
</feature>
<evidence type="ECO:0000256" key="4">
    <source>
        <dbReference type="ARBA" id="ARBA00006753"/>
    </source>
</evidence>
<dbReference type="FunFam" id="3.30.360.10:FF:000006">
    <property type="entry name" value="Bifunctional aspartokinase/homoserine dehydrogenase"/>
    <property type="match status" value="1"/>
</dbReference>
<dbReference type="GO" id="GO:0009089">
    <property type="term" value="P:lysine biosynthetic process via diaminopimelate"/>
    <property type="evidence" value="ECO:0007669"/>
    <property type="project" value="UniProtKB-ARBA"/>
</dbReference>
<evidence type="ECO:0000256" key="2">
    <source>
        <dbReference type="ARBA" id="ARBA00005056"/>
    </source>
</evidence>
<dbReference type="Proteomes" id="UP000553034">
    <property type="component" value="Unassembled WGS sequence"/>
</dbReference>
<sequence length="358" mass="39576">MKTINIVVFGIGNVGSTLVNQLIALKEIWENEREIEVNIPVILNSTLAFYTKGGASPEWETNFEKFGVPYRLPEVITYIKEQKLENLIAIDVTASAKIVEAYPYLIENGFHIIAANKVANTKSQQFYKELRELLKVNQRKFLYETNVGAGLPIIDTLQKLVNSGDKVTNVRGVFSGSLSYLFNTFSDSNAAFSEILADAKAKAYTEPDPRIDLSGVDVARKLLIIARELKLEIEIDAINVESLVPKTLNGNSTLDSFYKNITLLDHAFLKKKENLVPDKALRYVADLNVQTQELNVNLLEVDRSSPLGALKAADTLFEIHSSAYKDKPLIIQGAGAGTTVTARGIITDLLSLTAQLNN</sequence>
<evidence type="ECO:0000313" key="18">
    <source>
        <dbReference type="Proteomes" id="UP000553034"/>
    </source>
</evidence>
<gene>
    <name evidence="17" type="ORF">GGR32_002324</name>
</gene>
<evidence type="ECO:0000256" key="3">
    <source>
        <dbReference type="ARBA" id="ARBA00005062"/>
    </source>
</evidence>
<dbReference type="EC" id="1.1.1.3" evidence="5"/>
<dbReference type="PANTHER" id="PTHR43070:SF5">
    <property type="entry name" value="HOMOSERINE DEHYDROGENASE"/>
    <property type="match status" value="1"/>
</dbReference>
<feature type="domain" description="Aspartate/homoserine dehydrogenase NAD-binding" evidence="16">
    <location>
        <begin position="10"/>
        <end position="144"/>
    </location>
</feature>
<feature type="binding site" evidence="14">
    <location>
        <position position="93"/>
    </location>
    <ligand>
        <name>NADPH</name>
        <dbReference type="ChEBI" id="CHEBI:57783"/>
    </ligand>
</feature>
<evidence type="ECO:0000256" key="13">
    <source>
        <dbReference type="PIRSR" id="PIRSR036497-1"/>
    </source>
</evidence>
<keyword evidence="6" id="KW-0028">Amino-acid biosynthesis</keyword>
<feature type="active site" description="Proton donor" evidence="13">
    <location>
        <position position="221"/>
    </location>
</feature>
<evidence type="ECO:0000313" key="17">
    <source>
        <dbReference type="EMBL" id="MBB4120012.1"/>
    </source>
</evidence>
<dbReference type="Pfam" id="PF03447">
    <property type="entry name" value="NAD_binding_3"/>
    <property type="match status" value="1"/>
</dbReference>
<evidence type="ECO:0000259" key="16">
    <source>
        <dbReference type="Pfam" id="PF03447"/>
    </source>
</evidence>
<evidence type="ECO:0000256" key="14">
    <source>
        <dbReference type="PIRSR" id="PIRSR036497-2"/>
    </source>
</evidence>
<evidence type="ECO:0000259" key="15">
    <source>
        <dbReference type="Pfam" id="PF00742"/>
    </source>
</evidence>
<evidence type="ECO:0000256" key="10">
    <source>
        <dbReference type="ARBA" id="ARBA00023167"/>
    </source>
</evidence>
<keyword evidence="18" id="KW-1185">Reference proteome</keyword>
<dbReference type="EMBL" id="JACIFO010000015">
    <property type="protein sequence ID" value="MBB4120012.1"/>
    <property type="molecule type" value="Genomic_DNA"/>
</dbReference>
<protein>
    <recommendedName>
        <fullName evidence="5">homoserine dehydrogenase</fullName>
        <ecNumber evidence="5">1.1.1.3</ecNumber>
    </recommendedName>
</protein>
<evidence type="ECO:0000256" key="8">
    <source>
        <dbReference type="ARBA" id="ARBA00022857"/>
    </source>
</evidence>
<dbReference type="GO" id="GO:0009090">
    <property type="term" value="P:homoserine biosynthetic process"/>
    <property type="evidence" value="ECO:0007669"/>
    <property type="project" value="UniProtKB-ARBA"/>
</dbReference>
<dbReference type="GO" id="GO:0009088">
    <property type="term" value="P:threonine biosynthetic process"/>
    <property type="evidence" value="ECO:0007669"/>
    <property type="project" value="UniProtKB-UniPathway"/>
</dbReference>
<evidence type="ECO:0000256" key="6">
    <source>
        <dbReference type="ARBA" id="ARBA00022605"/>
    </source>
</evidence>
<keyword evidence="7" id="KW-0791">Threonine biosynthesis</keyword>
<organism evidence="17 18">
    <name type="scientific">Mesonia hippocampi</name>
    <dbReference type="NCBI Taxonomy" id="1628250"/>
    <lineage>
        <taxon>Bacteria</taxon>
        <taxon>Pseudomonadati</taxon>
        <taxon>Bacteroidota</taxon>
        <taxon>Flavobacteriia</taxon>
        <taxon>Flavobacteriales</taxon>
        <taxon>Flavobacteriaceae</taxon>
        <taxon>Mesonia</taxon>
    </lineage>
</organism>
<comment type="pathway">
    <text evidence="3">Amino-acid biosynthesis; L-methionine biosynthesis via de novo pathway; L-homoserine from L-aspartate: step 3/3.</text>
</comment>
<dbReference type="InterPro" id="IPR001342">
    <property type="entry name" value="HDH_cat"/>
</dbReference>
<keyword evidence="10" id="KW-0486">Methionine biosynthesis</keyword>
<dbReference type="PIRSF" id="PIRSF036497">
    <property type="entry name" value="HDH_short"/>
    <property type="match status" value="1"/>
</dbReference>
<dbReference type="UniPathway" id="UPA00050">
    <property type="reaction ID" value="UER00063"/>
</dbReference>
<dbReference type="InterPro" id="IPR022697">
    <property type="entry name" value="HDH_short"/>
</dbReference>
<dbReference type="GO" id="GO:0004412">
    <property type="term" value="F:homoserine dehydrogenase activity"/>
    <property type="evidence" value="ECO:0007669"/>
    <property type="project" value="UniProtKB-EC"/>
</dbReference>
<dbReference type="GO" id="GO:0009086">
    <property type="term" value="P:methionine biosynthetic process"/>
    <property type="evidence" value="ECO:0007669"/>
    <property type="project" value="UniProtKB-KW"/>
</dbReference>
<evidence type="ECO:0000256" key="1">
    <source>
        <dbReference type="ARBA" id="ARBA00001920"/>
    </source>
</evidence>
<feature type="binding site" evidence="14">
    <location>
        <position position="206"/>
    </location>
    <ligand>
        <name>L-homoserine</name>
        <dbReference type="ChEBI" id="CHEBI:57476"/>
    </ligand>
</feature>
<evidence type="ECO:0000256" key="11">
    <source>
        <dbReference type="ARBA" id="ARBA00048841"/>
    </source>
</evidence>
<name>A0A840EKT7_9FLAO</name>
<comment type="pathway">
    <text evidence="2">Amino-acid biosynthesis; L-threonine biosynthesis; L-threonine from L-aspartate: step 3/5.</text>
</comment>
<dbReference type="PANTHER" id="PTHR43070">
    <property type="match status" value="1"/>
</dbReference>
<dbReference type="InterPro" id="IPR011147">
    <property type="entry name" value="Bifunc_Aspkin/hSer_DH"/>
</dbReference>
<comment type="catalytic activity">
    <reaction evidence="11">
        <text>L-homoserine + NADP(+) = L-aspartate 4-semialdehyde + NADPH + H(+)</text>
        <dbReference type="Rhea" id="RHEA:15761"/>
        <dbReference type="ChEBI" id="CHEBI:15378"/>
        <dbReference type="ChEBI" id="CHEBI:57476"/>
        <dbReference type="ChEBI" id="CHEBI:57783"/>
        <dbReference type="ChEBI" id="CHEBI:58349"/>
        <dbReference type="ChEBI" id="CHEBI:537519"/>
        <dbReference type="EC" id="1.1.1.3"/>
    </reaction>
    <physiologicalReaction direction="right-to-left" evidence="11">
        <dbReference type="Rhea" id="RHEA:15763"/>
    </physiologicalReaction>
</comment>
<dbReference type="SUPFAM" id="SSF55347">
    <property type="entry name" value="Glyceraldehyde-3-phosphate dehydrogenase-like, C-terminal domain"/>
    <property type="match status" value="1"/>
</dbReference>
<comment type="caution">
    <text evidence="17">The sequence shown here is derived from an EMBL/GenBank/DDBJ whole genome shotgun (WGS) entry which is preliminary data.</text>
</comment>
<keyword evidence="8 14" id="KW-0521">NADP</keyword>